<evidence type="ECO:0000313" key="1">
    <source>
        <dbReference type="EMBL" id="PNJ66046.1"/>
    </source>
</evidence>
<protein>
    <submittedName>
        <fullName evidence="1">ABCC3 isoform 19</fullName>
    </submittedName>
</protein>
<gene>
    <name evidence="1" type="ORF">CR201_G0012231</name>
</gene>
<comment type="caution">
    <text evidence="1">The sequence shown here is derived from an EMBL/GenBank/DDBJ whole genome shotgun (WGS) entry which is preliminary data.</text>
</comment>
<proteinExistence type="predicted"/>
<name>A0A2J8W8E3_PONAB</name>
<dbReference type="AlphaFoldDB" id="A0A2J8W8E3"/>
<reference evidence="1" key="1">
    <citation type="submission" date="2017-12" db="EMBL/GenBank/DDBJ databases">
        <title>High-resolution comparative analysis of great ape genomes.</title>
        <authorList>
            <person name="Pollen A."/>
            <person name="Hastie A."/>
            <person name="Hormozdiari F."/>
            <person name="Dougherty M."/>
            <person name="Liu R."/>
            <person name="Chaisson M."/>
            <person name="Hoppe E."/>
            <person name="Hill C."/>
            <person name="Pang A."/>
            <person name="Hillier L."/>
            <person name="Baker C."/>
            <person name="Armstrong J."/>
            <person name="Shendure J."/>
            <person name="Paten B."/>
            <person name="Wilson R."/>
            <person name="Chao H."/>
            <person name="Schneider V."/>
            <person name="Ventura M."/>
            <person name="Kronenberg Z."/>
            <person name="Murali S."/>
            <person name="Gordon D."/>
            <person name="Cantsilieris S."/>
            <person name="Munson K."/>
            <person name="Nelson B."/>
            <person name="Raja A."/>
            <person name="Underwood J."/>
            <person name="Diekhans M."/>
            <person name="Fiddes I."/>
            <person name="Haussler D."/>
            <person name="Eichler E."/>
        </authorList>
    </citation>
    <scope>NUCLEOTIDE SEQUENCE [LARGE SCALE GENOMIC DNA]</scope>
    <source>
        <strain evidence="1">Susie</strain>
    </source>
</reference>
<accession>A0A2J8W8E3</accession>
<organism evidence="1">
    <name type="scientific">Pongo abelii</name>
    <name type="common">Sumatran orangutan</name>
    <name type="synonym">Pongo pygmaeus abelii</name>
    <dbReference type="NCBI Taxonomy" id="9601"/>
    <lineage>
        <taxon>Eukaryota</taxon>
        <taxon>Metazoa</taxon>
        <taxon>Chordata</taxon>
        <taxon>Craniata</taxon>
        <taxon>Vertebrata</taxon>
        <taxon>Euteleostomi</taxon>
        <taxon>Mammalia</taxon>
        <taxon>Eutheria</taxon>
        <taxon>Euarchontoglires</taxon>
        <taxon>Primates</taxon>
        <taxon>Haplorrhini</taxon>
        <taxon>Catarrhini</taxon>
        <taxon>Hominidae</taxon>
        <taxon>Pongo</taxon>
    </lineage>
</organism>
<sequence>MDALCGSGELGSKFWNPAHFLTHQCPHQTLSRARVMLQGRGSL</sequence>
<dbReference type="EMBL" id="NDHI03003397">
    <property type="protein sequence ID" value="PNJ66046.1"/>
    <property type="molecule type" value="Genomic_DNA"/>
</dbReference>